<evidence type="ECO:0000256" key="4">
    <source>
        <dbReference type="ARBA" id="ARBA00022737"/>
    </source>
</evidence>
<dbReference type="InParanoid" id="A0A3P8UQM8"/>
<accession>A0A3P8UQM8</accession>
<keyword evidence="3" id="KW-0433">Leucine-rich repeat</keyword>
<dbReference type="Proteomes" id="UP000265120">
    <property type="component" value="Chromosome 2"/>
</dbReference>
<dbReference type="SUPFAM" id="SSF52047">
    <property type="entry name" value="RNI-like"/>
    <property type="match status" value="1"/>
</dbReference>
<keyword evidence="7" id="KW-1185">Reference proteome</keyword>
<dbReference type="GeneTree" id="ENSGT00390000015908"/>
<dbReference type="PANTHER" id="PTHR15354:SF1">
    <property type="entry name" value="LEUCINE-RICH REPEAT-CONTAINING PROTEIN 41"/>
    <property type="match status" value="1"/>
</dbReference>
<keyword evidence="4" id="KW-0677">Repeat</keyword>
<dbReference type="Gene3D" id="3.80.10.10">
    <property type="entry name" value="Ribonuclease Inhibitor"/>
    <property type="match status" value="1"/>
</dbReference>
<keyword evidence="2" id="KW-0597">Phosphoprotein</keyword>
<dbReference type="InterPro" id="IPR026137">
    <property type="entry name" value="Leu_rpt_41"/>
</dbReference>
<protein>
    <recommendedName>
        <fullName evidence="1">Leucine-rich repeat-containing protein 41</fullName>
    </recommendedName>
</protein>
<keyword evidence="5" id="KW-0833">Ubl conjugation pathway</keyword>
<reference evidence="6" key="2">
    <citation type="submission" date="2025-08" db="UniProtKB">
        <authorList>
            <consortium name="Ensembl"/>
        </authorList>
    </citation>
    <scope>IDENTIFICATION</scope>
</reference>
<evidence type="ECO:0000256" key="1">
    <source>
        <dbReference type="ARBA" id="ARBA00014201"/>
    </source>
</evidence>
<evidence type="ECO:0000313" key="7">
    <source>
        <dbReference type="Proteomes" id="UP000265120"/>
    </source>
</evidence>
<dbReference type="OMA" id="VVSDSWH"/>
<evidence type="ECO:0000313" key="6">
    <source>
        <dbReference type="Ensembl" id="ENSCSEP00000003011.1"/>
    </source>
</evidence>
<sequence length="616" mass="70199">MLCYQLGLPPTLIKSLIPYLTISHLAELQPQLTQRGISSYTGWLQVIQGEYHRMDYLFTENAVMRLIFLPLIYCYENYLFPRIITKLKTQSFLWAAAQFIRTFVLISDRYLPLHRLTDEYRPLLELLEKQIRCISCLQCPDLSKRQAQVVLYIIHRLLDHGVATELIMHGPSPTLLTWLIYRRGSQYVCPKLKHHLTIENNNSASSPSQDEASCSRVLSSEDQCHQPPLCKRPRLHSMLEEEETEKANLSLPLQDLCQTFSAHKGASAGPCPRGEIHKLQISQCDPDCLRVLNCALPTFFCLRSLTIESSYTFRDCDVLDLSKALKQLSDSPLCRLTNLSISSLPDIRLAKLLLDAIPKVAALHVEVEHGIWRPYLINHLRTTEAYTSELVLEKLTLKVNVVQTDLQLITSLLRRSPRLSSLHLSGLRLQGGSSLQQLLTTLSESNTCLKCLSLEDMNLSDCLPGILHLLRCCQLEELHLNDCRLLEKCSDKEQSLQQLVSAVKTLSSLHTLSLAQNRLAKTVSVLAKLFSEPSPSSVRQLDLRSNFIRPAELLEFSQRLKEQRPPQRLTLDLRKNPGDRNPDIWNAAVESLKSFCVVYVKFWKSRDTMVDHVSVM</sequence>
<dbReference type="Ensembl" id="ENSCSET00000003055.1">
    <property type="protein sequence ID" value="ENSCSEP00000003011.1"/>
    <property type="gene ID" value="ENSCSEG00000001980.1"/>
</dbReference>
<name>A0A3P8UQM8_CYNSE</name>
<reference evidence="6" key="3">
    <citation type="submission" date="2025-09" db="UniProtKB">
        <authorList>
            <consortium name="Ensembl"/>
        </authorList>
    </citation>
    <scope>IDENTIFICATION</scope>
</reference>
<organism evidence="6 7">
    <name type="scientific">Cynoglossus semilaevis</name>
    <name type="common">Tongue sole</name>
    <dbReference type="NCBI Taxonomy" id="244447"/>
    <lineage>
        <taxon>Eukaryota</taxon>
        <taxon>Metazoa</taxon>
        <taxon>Chordata</taxon>
        <taxon>Craniata</taxon>
        <taxon>Vertebrata</taxon>
        <taxon>Euteleostomi</taxon>
        <taxon>Actinopterygii</taxon>
        <taxon>Neopterygii</taxon>
        <taxon>Teleostei</taxon>
        <taxon>Neoteleostei</taxon>
        <taxon>Acanthomorphata</taxon>
        <taxon>Carangaria</taxon>
        <taxon>Pleuronectiformes</taxon>
        <taxon>Pleuronectoidei</taxon>
        <taxon>Cynoglossidae</taxon>
        <taxon>Cynoglossinae</taxon>
        <taxon>Cynoglossus</taxon>
    </lineage>
</organism>
<evidence type="ECO:0000256" key="2">
    <source>
        <dbReference type="ARBA" id="ARBA00022553"/>
    </source>
</evidence>
<evidence type="ECO:0000256" key="5">
    <source>
        <dbReference type="ARBA" id="ARBA00022786"/>
    </source>
</evidence>
<dbReference type="STRING" id="244447.ENSCSEP00000003011"/>
<dbReference type="InterPro" id="IPR032675">
    <property type="entry name" value="LRR_dom_sf"/>
</dbReference>
<proteinExistence type="predicted"/>
<dbReference type="PANTHER" id="PTHR15354">
    <property type="entry name" value="MUF1"/>
    <property type="match status" value="1"/>
</dbReference>
<dbReference type="AlphaFoldDB" id="A0A3P8UQM8"/>
<reference evidence="6 7" key="1">
    <citation type="journal article" date="2014" name="Nat. Genet.">
        <title>Whole-genome sequence of a flatfish provides insights into ZW sex chromosome evolution and adaptation to a benthic lifestyle.</title>
        <authorList>
            <person name="Chen S."/>
            <person name="Zhang G."/>
            <person name="Shao C."/>
            <person name="Huang Q."/>
            <person name="Liu G."/>
            <person name="Zhang P."/>
            <person name="Song W."/>
            <person name="An N."/>
            <person name="Chalopin D."/>
            <person name="Volff J.N."/>
            <person name="Hong Y."/>
            <person name="Li Q."/>
            <person name="Sha Z."/>
            <person name="Zhou H."/>
            <person name="Xie M."/>
            <person name="Yu Q."/>
            <person name="Liu Y."/>
            <person name="Xiang H."/>
            <person name="Wang N."/>
            <person name="Wu K."/>
            <person name="Yang C."/>
            <person name="Zhou Q."/>
            <person name="Liao X."/>
            <person name="Yang L."/>
            <person name="Hu Q."/>
            <person name="Zhang J."/>
            <person name="Meng L."/>
            <person name="Jin L."/>
            <person name="Tian Y."/>
            <person name="Lian J."/>
            <person name="Yang J."/>
            <person name="Miao G."/>
            <person name="Liu S."/>
            <person name="Liang Z."/>
            <person name="Yan F."/>
            <person name="Li Y."/>
            <person name="Sun B."/>
            <person name="Zhang H."/>
            <person name="Zhang J."/>
            <person name="Zhu Y."/>
            <person name="Du M."/>
            <person name="Zhao Y."/>
            <person name="Schartl M."/>
            <person name="Tang Q."/>
            <person name="Wang J."/>
        </authorList>
    </citation>
    <scope>NUCLEOTIDE SEQUENCE</scope>
</reference>
<evidence type="ECO:0000256" key="3">
    <source>
        <dbReference type="ARBA" id="ARBA00022614"/>
    </source>
</evidence>